<reference evidence="3" key="1">
    <citation type="journal article" date="2016" name="Toxins">
        <title>The Draft Genome Sequence of the Yersinia entomophaga Entomopathogenic Type Strain MH96T.</title>
        <authorList>
            <person name="Hurst M.R."/>
            <person name="Beattie A."/>
            <person name="Altermann E."/>
            <person name="Moraga R.M."/>
            <person name="Harper L.A."/>
            <person name="Calder J."/>
            <person name="Laugraud A."/>
        </authorList>
    </citation>
    <scope>NUCLEOTIDE SEQUENCE [LARGE SCALE GENOMIC DNA]</scope>
    <source>
        <strain evidence="3">MH96</strain>
    </source>
</reference>
<feature type="signal peptide" evidence="1">
    <location>
        <begin position="1"/>
        <end position="21"/>
    </location>
</feature>
<name>A0ABN4Q332_YERET</name>
<keyword evidence="2" id="KW-0449">Lipoprotein</keyword>
<evidence type="ECO:0000313" key="3">
    <source>
        <dbReference type="Proteomes" id="UP000266744"/>
    </source>
</evidence>
<gene>
    <name evidence="2" type="ORF">PL78_18260</name>
</gene>
<keyword evidence="3" id="KW-1185">Reference proteome</keyword>
<dbReference type="Proteomes" id="UP000266744">
    <property type="component" value="Chromosome"/>
</dbReference>
<accession>A0ABN4Q332</accession>
<dbReference type="EMBL" id="CP010029">
    <property type="protein sequence ID" value="ANI31752.1"/>
    <property type="molecule type" value="Genomic_DNA"/>
</dbReference>
<evidence type="ECO:0000313" key="2">
    <source>
        <dbReference type="EMBL" id="ANI31752.1"/>
    </source>
</evidence>
<organism evidence="2 3">
    <name type="scientific">Yersinia entomophaga</name>
    <dbReference type="NCBI Taxonomy" id="935293"/>
    <lineage>
        <taxon>Bacteria</taxon>
        <taxon>Pseudomonadati</taxon>
        <taxon>Pseudomonadota</taxon>
        <taxon>Gammaproteobacteria</taxon>
        <taxon>Enterobacterales</taxon>
        <taxon>Yersiniaceae</taxon>
        <taxon>Yersinia</taxon>
    </lineage>
</organism>
<evidence type="ECO:0000256" key="1">
    <source>
        <dbReference type="SAM" id="SignalP"/>
    </source>
</evidence>
<dbReference type="RefSeq" id="WP_064517839.1">
    <property type="nucleotide sequence ID" value="NZ_CBCSBH010000019.1"/>
</dbReference>
<feature type="chain" id="PRO_5046294514" evidence="1">
    <location>
        <begin position="22"/>
        <end position="129"/>
    </location>
</feature>
<proteinExistence type="predicted"/>
<sequence>MKTSHKLLISFICVAALSGCARTVPVLTPYTNITTHNSTEQIKTAILDAGQNRDWIMTPVAPGVIDGRLMNRDHSVNIRINYTPTNYTIKYVSSTNLKSANGKIHRNYNRWVNNLDKDIQKRLMANANK</sequence>
<dbReference type="PROSITE" id="PS51257">
    <property type="entry name" value="PROKAR_LIPOPROTEIN"/>
    <property type="match status" value="1"/>
</dbReference>
<keyword evidence="1" id="KW-0732">Signal</keyword>
<protein>
    <submittedName>
        <fullName evidence="2">Lipoprotein</fullName>
    </submittedName>
</protein>